<proteinExistence type="predicted"/>
<dbReference type="GO" id="GO:0008270">
    <property type="term" value="F:zinc ion binding"/>
    <property type="evidence" value="ECO:0007669"/>
    <property type="project" value="UniProtKB-KW"/>
</dbReference>
<comment type="caution">
    <text evidence="5">The sequence shown here is derived from an EMBL/GenBank/DDBJ whole genome shotgun (WGS) entry which is preliminary data.</text>
</comment>
<keyword evidence="3" id="KW-0862">Zinc</keyword>
<dbReference type="InterPro" id="IPR000306">
    <property type="entry name" value="Znf_FYVE"/>
</dbReference>
<accession>A0A4R3YS80</accession>
<feature type="domain" description="FYVE-type" evidence="4">
    <location>
        <begin position="222"/>
        <end position="288"/>
    </location>
</feature>
<evidence type="ECO:0000313" key="5">
    <source>
        <dbReference type="EMBL" id="TCV95845.1"/>
    </source>
</evidence>
<dbReference type="EMBL" id="SMCS01000002">
    <property type="protein sequence ID" value="TCV95845.1"/>
    <property type="molecule type" value="Genomic_DNA"/>
</dbReference>
<organism evidence="5 6">
    <name type="scientific">Luteibacter rhizovicinus</name>
    <dbReference type="NCBI Taxonomy" id="242606"/>
    <lineage>
        <taxon>Bacteria</taxon>
        <taxon>Pseudomonadati</taxon>
        <taxon>Pseudomonadota</taxon>
        <taxon>Gammaproteobacteria</taxon>
        <taxon>Lysobacterales</taxon>
        <taxon>Rhodanobacteraceae</taxon>
        <taxon>Luteibacter</taxon>
    </lineage>
</organism>
<evidence type="ECO:0000259" key="4">
    <source>
        <dbReference type="PROSITE" id="PS50178"/>
    </source>
</evidence>
<sequence>MQVIQNQVGNLYRAGDWGQLACWNWALTGCYHSAVWPSLMFDYVTTGLDGRNSLDHHGRSWFRNQANADRLGQVQGTWVMTASDTPDAARTVAVDAVMRLAIEANGLTLSAAGGTAVTPYRLFVEYKTRMDGGAAGDLPPSFHHMWIDVHGRAIELFPGMSNIQIYQGRQPIDMARFAVWDCYLTGLHQRQVDRIVKVIRDARANWTVVPAVPATRQPWIVDATRAGCLWCGVIFSTLRRRHHCRRCGEIFCDSCSSFTRAVVNPATRPGDQAAGLQNDARVCVRCNG</sequence>
<keyword evidence="6" id="KW-1185">Reference proteome</keyword>
<keyword evidence="1" id="KW-0479">Metal-binding</keyword>
<dbReference type="PANTHER" id="PTHR39490">
    <property type="entry name" value="ARRESTIN DOMAIN-CONTAINING PROTEIN D"/>
    <property type="match status" value="1"/>
</dbReference>
<dbReference type="PROSITE" id="PS50178">
    <property type="entry name" value="ZF_FYVE"/>
    <property type="match status" value="1"/>
</dbReference>
<dbReference type="InterPro" id="IPR013083">
    <property type="entry name" value="Znf_RING/FYVE/PHD"/>
</dbReference>
<evidence type="ECO:0000313" key="6">
    <source>
        <dbReference type="Proteomes" id="UP000295645"/>
    </source>
</evidence>
<dbReference type="AlphaFoldDB" id="A0A4R3YS80"/>
<name>A0A4R3YS80_9GAMM</name>
<dbReference type="PANTHER" id="PTHR39490:SF13">
    <property type="entry name" value="FYVE-TYPE DOMAIN-CONTAINING PROTEIN"/>
    <property type="match status" value="1"/>
</dbReference>
<dbReference type="InterPro" id="IPR011011">
    <property type="entry name" value="Znf_FYVE_PHD"/>
</dbReference>
<evidence type="ECO:0000256" key="2">
    <source>
        <dbReference type="ARBA" id="ARBA00022771"/>
    </source>
</evidence>
<dbReference type="Proteomes" id="UP000295645">
    <property type="component" value="Unassembled WGS sequence"/>
</dbReference>
<dbReference type="SUPFAM" id="SSF57903">
    <property type="entry name" value="FYVE/PHD zinc finger"/>
    <property type="match status" value="1"/>
</dbReference>
<dbReference type="Pfam" id="PF01363">
    <property type="entry name" value="FYVE"/>
    <property type="match status" value="1"/>
</dbReference>
<evidence type="ECO:0000256" key="1">
    <source>
        <dbReference type="ARBA" id="ARBA00022723"/>
    </source>
</evidence>
<dbReference type="Gene3D" id="3.30.40.10">
    <property type="entry name" value="Zinc/RING finger domain, C3HC4 (zinc finger)"/>
    <property type="match status" value="1"/>
</dbReference>
<dbReference type="SMART" id="SM00064">
    <property type="entry name" value="FYVE"/>
    <property type="match status" value="1"/>
</dbReference>
<evidence type="ECO:0000256" key="3">
    <source>
        <dbReference type="ARBA" id="ARBA00022833"/>
    </source>
</evidence>
<keyword evidence="2" id="KW-0863">Zinc-finger</keyword>
<dbReference type="InterPro" id="IPR017455">
    <property type="entry name" value="Znf_FYVE-rel"/>
</dbReference>
<reference evidence="5 6" key="1">
    <citation type="submission" date="2019-03" db="EMBL/GenBank/DDBJ databases">
        <title>Above-ground endophytic microbial communities from plants in different locations in the United States.</title>
        <authorList>
            <person name="Frank C."/>
        </authorList>
    </citation>
    <scope>NUCLEOTIDE SEQUENCE [LARGE SCALE GENOMIC DNA]</scope>
    <source>
        <strain evidence="5 6">LP_13_YM</strain>
    </source>
</reference>
<gene>
    <name evidence="5" type="ORF">EC912_102190</name>
</gene>
<dbReference type="InterPro" id="IPR052113">
    <property type="entry name" value="FYVE-type_Zinc_Finger"/>
</dbReference>
<protein>
    <submittedName>
        <fullName evidence="5">FYVE-type zinc finger protein</fullName>
    </submittedName>
</protein>